<comment type="caution">
    <text evidence="1">The sequence shown here is derived from an EMBL/GenBank/DDBJ whole genome shotgun (WGS) entry which is preliminary data.</text>
</comment>
<reference evidence="2" key="1">
    <citation type="submission" date="2024-06" db="EMBL/GenBank/DDBJ databases">
        <title>Draft Genome Sequences of Epichloe bromicola Strains Isolated from Elymus ciliaris.</title>
        <authorList>
            <consortium name="Epichloe bromicola genome sequencing consortium"/>
            <person name="Miura A."/>
            <person name="Imano S."/>
            <person name="Ashida A."/>
            <person name="Sato I."/>
            <person name="Chiba S."/>
            <person name="Tanaka A."/>
            <person name="Camagna M."/>
            <person name="Takemoto D."/>
        </authorList>
    </citation>
    <scope>NUCLEOTIDE SEQUENCE [LARGE SCALE GENOMIC DNA]</scope>
    <source>
        <strain evidence="2">DP</strain>
    </source>
</reference>
<proteinExistence type="predicted"/>
<protein>
    <submittedName>
        <fullName evidence="1">Uncharacterized protein</fullName>
    </submittedName>
</protein>
<keyword evidence="2" id="KW-1185">Reference proteome</keyword>
<organism evidence="1 2">
    <name type="scientific">Epichloe bromicola</name>
    <dbReference type="NCBI Taxonomy" id="79588"/>
    <lineage>
        <taxon>Eukaryota</taxon>
        <taxon>Fungi</taxon>
        <taxon>Dikarya</taxon>
        <taxon>Ascomycota</taxon>
        <taxon>Pezizomycotina</taxon>
        <taxon>Sordariomycetes</taxon>
        <taxon>Hypocreomycetidae</taxon>
        <taxon>Hypocreales</taxon>
        <taxon>Clavicipitaceae</taxon>
        <taxon>Epichloe</taxon>
    </lineage>
</organism>
<evidence type="ECO:0000313" key="1">
    <source>
        <dbReference type="EMBL" id="GAB0134043.1"/>
    </source>
</evidence>
<evidence type="ECO:0000313" key="2">
    <source>
        <dbReference type="Proteomes" id="UP001562357"/>
    </source>
</evidence>
<accession>A0ABQ0CKT4</accession>
<dbReference type="Proteomes" id="UP001562357">
    <property type="component" value="Unassembled WGS sequence"/>
</dbReference>
<gene>
    <name evidence="1" type="primary">g2429</name>
    <name evidence="1" type="ORF">EsDP_00002429</name>
</gene>
<sequence length="424" mass="44472">MQETVHDTTNTKMSYTTMAATDLLSALVEALAPKLGLHNTLPTSDYGRRMVLTMADAMPTATGQTLILASSSSTNAGAHHIQDKSLTASVWAETLQKHVPNTLSEIVAPKKRDVESCDQEAELALFLLDHMSILIVNVATTSVSLAARLTDATLAALPVNAAAISSVVSAVAGQGSVSIESIIPLILPAVAAILGKQVKLPTSNTMAQNLTGTYETIVTRGSLIINQIVAASVFAQTPLMQDVLSQVVDIVYATSTKLNQTMCALKLAGIEFPWEVVLPCASIDAKSASSATVLTFNPTLVTPRGSDAPSAETAGWNINPGARAEPDTLLSYVITPAYHSDAASVPDGTTSYAQKSSPRLVIATCDVMEVPTSSSSVTSVDSMACSTLTVTQTLNTPLELARHCAYFAYFDKLSESDGDLGARP</sequence>
<dbReference type="EMBL" id="BAAFGZ010000065">
    <property type="protein sequence ID" value="GAB0134043.1"/>
    <property type="molecule type" value="Genomic_DNA"/>
</dbReference>
<name>A0ABQ0CKT4_9HYPO</name>